<protein>
    <submittedName>
        <fullName evidence="1">Uncharacterized protein</fullName>
    </submittedName>
</protein>
<keyword evidence="2" id="KW-1185">Reference proteome</keyword>
<accession>A0ACC2UWZ1</accession>
<dbReference type="Proteomes" id="UP001227268">
    <property type="component" value="Unassembled WGS sequence"/>
</dbReference>
<name>A0ACC2UWZ1_9TREE</name>
<evidence type="ECO:0000313" key="1">
    <source>
        <dbReference type="EMBL" id="KAJ9091244.1"/>
    </source>
</evidence>
<reference evidence="1" key="1">
    <citation type="submission" date="2023-04" db="EMBL/GenBank/DDBJ databases">
        <title>Draft Genome sequencing of Naganishia species isolated from polar environments using Oxford Nanopore Technology.</title>
        <authorList>
            <person name="Leo P."/>
            <person name="Venkateswaran K."/>
        </authorList>
    </citation>
    <scope>NUCLEOTIDE SEQUENCE</scope>
    <source>
        <strain evidence="1">MNA-CCFEE 5423</strain>
    </source>
</reference>
<sequence>MGEEKRLKSLQCALKAEGPSYGSSASQFLAGVNQRIGSFVARNEITASLSITAYGADPGTTRSVIMTDLMKEGEFARLPPEWNLDSVPAVGVPIEAHLSHYFQLNPQLESLIQVASDVYTAARQLDNRLCELKMDIQTFPSPFARKYLLKQVDEVKRNYEMLQTGILSNTQVQFARESLARLHEDAKKIENLNEVYKERYGYIERLLDTPELDSRPHQIWKDWIHCDNAEELLIGIVPSQRLKEGIPVFPSMTDSKRKQEDGSYFGRRKVRMLLDMPPGCILLAYKVSYLKRGNNGFWRPLKRNLLRRNNCEILIESGLSSVRIPGIDYDLDYWYGKEEDYNFPDLLAARTH</sequence>
<evidence type="ECO:0000313" key="2">
    <source>
        <dbReference type="Proteomes" id="UP001227268"/>
    </source>
</evidence>
<comment type="caution">
    <text evidence="1">The sequence shown here is derived from an EMBL/GenBank/DDBJ whole genome shotgun (WGS) entry which is preliminary data.</text>
</comment>
<proteinExistence type="predicted"/>
<organism evidence="1 2">
    <name type="scientific">Naganishia friedmannii</name>
    <dbReference type="NCBI Taxonomy" id="89922"/>
    <lineage>
        <taxon>Eukaryota</taxon>
        <taxon>Fungi</taxon>
        <taxon>Dikarya</taxon>
        <taxon>Basidiomycota</taxon>
        <taxon>Agaricomycotina</taxon>
        <taxon>Tremellomycetes</taxon>
        <taxon>Filobasidiales</taxon>
        <taxon>Filobasidiaceae</taxon>
        <taxon>Naganishia</taxon>
    </lineage>
</organism>
<gene>
    <name evidence="1" type="ORF">QFC21_007280</name>
</gene>
<dbReference type="EMBL" id="JASBWT010000058">
    <property type="protein sequence ID" value="KAJ9091244.1"/>
    <property type="molecule type" value="Genomic_DNA"/>
</dbReference>